<keyword evidence="3" id="KW-0966">Cell projection</keyword>
<comment type="caution">
    <text evidence="3">The sequence shown here is derived from an EMBL/GenBank/DDBJ whole genome shotgun (WGS) entry which is preliminary data.</text>
</comment>
<feature type="region of interest" description="Disordered" evidence="2">
    <location>
        <begin position="1"/>
        <end position="20"/>
    </location>
</feature>
<evidence type="ECO:0000313" key="3">
    <source>
        <dbReference type="EMBL" id="KAI1705447.1"/>
    </source>
</evidence>
<keyword evidence="3" id="KW-0282">Flagellum</keyword>
<gene>
    <name evidence="3" type="ORF">DdX_13585</name>
</gene>
<dbReference type="Proteomes" id="UP001201812">
    <property type="component" value="Unassembled WGS sequence"/>
</dbReference>
<accession>A0AAD4MU73</accession>
<organism evidence="3 4">
    <name type="scientific">Ditylenchus destructor</name>
    <dbReference type="NCBI Taxonomy" id="166010"/>
    <lineage>
        <taxon>Eukaryota</taxon>
        <taxon>Metazoa</taxon>
        <taxon>Ecdysozoa</taxon>
        <taxon>Nematoda</taxon>
        <taxon>Chromadorea</taxon>
        <taxon>Rhabditida</taxon>
        <taxon>Tylenchina</taxon>
        <taxon>Tylenchomorpha</taxon>
        <taxon>Sphaerularioidea</taxon>
        <taxon>Anguinidae</taxon>
        <taxon>Anguininae</taxon>
        <taxon>Ditylenchus</taxon>
    </lineage>
</organism>
<feature type="coiled-coil region" evidence="1">
    <location>
        <begin position="84"/>
        <end position="158"/>
    </location>
</feature>
<protein>
    <submittedName>
        <fullName evidence="3">Flagellar attachment zone protein 1-like</fullName>
    </submittedName>
</protein>
<evidence type="ECO:0000256" key="2">
    <source>
        <dbReference type="SAM" id="MobiDB-lite"/>
    </source>
</evidence>
<feature type="compositionally biased region" description="Basic residues" evidence="2">
    <location>
        <begin position="426"/>
        <end position="436"/>
    </location>
</feature>
<name>A0AAD4MU73_9BILA</name>
<feature type="coiled-coil region" evidence="1">
    <location>
        <begin position="333"/>
        <end position="391"/>
    </location>
</feature>
<proteinExistence type="predicted"/>
<feature type="coiled-coil region" evidence="1">
    <location>
        <begin position="184"/>
        <end position="257"/>
    </location>
</feature>
<keyword evidence="4" id="KW-1185">Reference proteome</keyword>
<reference evidence="3" key="1">
    <citation type="submission" date="2022-01" db="EMBL/GenBank/DDBJ databases">
        <title>Genome Sequence Resource for Two Populations of Ditylenchus destructor, the Migratory Endoparasitic Phytonematode.</title>
        <authorList>
            <person name="Zhang H."/>
            <person name="Lin R."/>
            <person name="Xie B."/>
        </authorList>
    </citation>
    <scope>NUCLEOTIDE SEQUENCE</scope>
    <source>
        <strain evidence="3">BazhouSP</strain>
    </source>
</reference>
<sequence length="436" mass="50802">MAPIGNQRPPFNNNFAPSFAHPSHQFGQQMPFYPFPPSHYNVRHETHMIPNIISTNVQENANMEKISKLNREIFNLKRCKSDINWKLNKEKKNLEERCAKLYDELRLKDTELKEVKKGQDIREQNSLKEQLAKMEDERNNLLREVNQYKGKASQAKNVTDSLSKNLEEIRGENRKLKLSNERSCREFELKLKQLKSENVAKTNEIAKLNETVAEVKRDYDRHMEDSSSEISKLNDKNKKLEEENEMLKANLGDKFKAKNTRGITDQLKLNAQLKSDLDACRGQLENCSADLRKEREDKVDIVAERDCIKADLTKAKETIKISVERNAQLDIKLNVRKDKCKEYSAEIEKLKQNLVQSQSLKAELKNAKKANTKLRAEYEILQKEANKLHNIVHREWKGKYMKKMSSNDDQGSSNDEDEKRNSCPVLRKRKNTNNSK</sequence>
<keyword evidence="1" id="KW-0175">Coiled coil</keyword>
<dbReference type="AlphaFoldDB" id="A0AAD4MU73"/>
<feature type="region of interest" description="Disordered" evidence="2">
    <location>
        <begin position="398"/>
        <end position="436"/>
    </location>
</feature>
<keyword evidence="3" id="KW-0969">Cilium</keyword>
<dbReference type="EMBL" id="JAKKPZ010000056">
    <property type="protein sequence ID" value="KAI1705447.1"/>
    <property type="molecule type" value="Genomic_DNA"/>
</dbReference>
<evidence type="ECO:0000256" key="1">
    <source>
        <dbReference type="SAM" id="Coils"/>
    </source>
</evidence>
<evidence type="ECO:0000313" key="4">
    <source>
        <dbReference type="Proteomes" id="UP001201812"/>
    </source>
</evidence>